<keyword evidence="6" id="KW-1185">Reference proteome</keyword>
<dbReference type="CDD" id="cd03136">
    <property type="entry name" value="GATase1_AraC_ArgR_like"/>
    <property type="match status" value="1"/>
</dbReference>
<organism evidence="5 6">
    <name type="scientific">Oceanibacterium hippocampi</name>
    <dbReference type="NCBI Taxonomy" id="745714"/>
    <lineage>
        <taxon>Bacteria</taxon>
        <taxon>Pseudomonadati</taxon>
        <taxon>Pseudomonadota</taxon>
        <taxon>Alphaproteobacteria</taxon>
        <taxon>Sneathiellales</taxon>
        <taxon>Sneathiellaceae</taxon>
        <taxon>Oceanibacterium</taxon>
    </lineage>
</organism>
<evidence type="ECO:0000256" key="2">
    <source>
        <dbReference type="ARBA" id="ARBA00023125"/>
    </source>
</evidence>
<keyword evidence="3" id="KW-0804">Transcription</keyword>
<keyword evidence="1" id="KW-0805">Transcription regulation</keyword>
<dbReference type="PROSITE" id="PS00041">
    <property type="entry name" value="HTH_ARAC_FAMILY_1"/>
    <property type="match status" value="1"/>
</dbReference>
<dbReference type="EMBL" id="FWFR01000001">
    <property type="protein sequence ID" value="SLN43457.1"/>
    <property type="molecule type" value="Genomic_DNA"/>
</dbReference>
<evidence type="ECO:0000313" key="5">
    <source>
        <dbReference type="EMBL" id="SLN43457.1"/>
    </source>
</evidence>
<dbReference type="InterPro" id="IPR052158">
    <property type="entry name" value="INH-QAR"/>
</dbReference>
<dbReference type="AlphaFoldDB" id="A0A1Y5SN90"/>
<evidence type="ECO:0000256" key="1">
    <source>
        <dbReference type="ARBA" id="ARBA00023015"/>
    </source>
</evidence>
<dbReference type="InterPro" id="IPR009057">
    <property type="entry name" value="Homeodomain-like_sf"/>
</dbReference>
<keyword evidence="2" id="KW-0238">DNA-binding</keyword>
<evidence type="ECO:0000259" key="4">
    <source>
        <dbReference type="PROSITE" id="PS01124"/>
    </source>
</evidence>
<dbReference type="PANTHER" id="PTHR43130:SF3">
    <property type="entry name" value="HTH-TYPE TRANSCRIPTIONAL REGULATOR RV1931C"/>
    <property type="match status" value="1"/>
</dbReference>
<dbReference type="Gene3D" id="3.40.50.880">
    <property type="match status" value="1"/>
</dbReference>
<dbReference type="SUPFAM" id="SSF52317">
    <property type="entry name" value="Class I glutamine amidotransferase-like"/>
    <property type="match status" value="1"/>
</dbReference>
<dbReference type="OrthoDB" id="9793400at2"/>
<evidence type="ECO:0000313" key="6">
    <source>
        <dbReference type="Proteomes" id="UP000193200"/>
    </source>
</evidence>
<dbReference type="InterPro" id="IPR029062">
    <property type="entry name" value="Class_I_gatase-like"/>
</dbReference>
<proteinExistence type="predicted"/>
<gene>
    <name evidence="5" type="primary">cdhR_1</name>
    <name evidence="5" type="ORF">OCH7691_01808</name>
</gene>
<protein>
    <submittedName>
        <fullName evidence="5">HTH-type transcriptional regulator CdhR</fullName>
    </submittedName>
</protein>
<sequence>MLGNSQVSRPQRVGFLLLPNFSLAPVVSAIEPLRLANRQSAEELYTWEMFTVDGEPVSSSAGIALTPVRPLAEAEAIRTLVVVGGLETHAFDDRFVTSFLRRMDRLGADLGALCTGAHYLARAGLLDGYRCTVHWENIPSFEEDFPDIEVVPTLFDIDRNRFTCAGGAAALDLMLHLIEKQHGLELATIVSEQSIHERIREGADFQRMTLRSRLGISHPKLVLVIAEMEANLEEPLSRLALARNAGISTRQLERLFRRYLNRTPTRYYLELRLTRARNLLQQTSMPVIGVALACGFVSASHFSKCYREYYGHTPGDERKSRIKTAGTGA</sequence>
<dbReference type="RefSeq" id="WP_085883036.1">
    <property type="nucleotide sequence ID" value="NZ_FWFR01000001.1"/>
</dbReference>
<evidence type="ECO:0000256" key="3">
    <source>
        <dbReference type="ARBA" id="ARBA00023163"/>
    </source>
</evidence>
<dbReference type="Gene3D" id="1.10.10.60">
    <property type="entry name" value="Homeodomain-like"/>
    <property type="match status" value="1"/>
</dbReference>
<dbReference type="InterPro" id="IPR018062">
    <property type="entry name" value="HTH_AraC-typ_CS"/>
</dbReference>
<dbReference type="Proteomes" id="UP000193200">
    <property type="component" value="Unassembled WGS sequence"/>
</dbReference>
<dbReference type="InterPro" id="IPR002818">
    <property type="entry name" value="DJ-1/PfpI"/>
</dbReference>
<name>A0A1Y5SN90_9PROT</name>
<dbReference type="InParanoid" id="A0A1Y5SN90"/>
<dbReference type="GO" id="GO:0003700">
    <property type="term" value="F:DNA-binding transcription factor activity"/>
    <property type="evidence" value="ECO:0007669"/>
    <property type="project" value="InterPro"/>
</dbReference>
<dbReference type="Pfam" id="PF01965">
    <property type="entry name" value="DJ-1_PfpI"/>
    <property type="match status" value="1"/>
</dbReference>
<dbReference type="PANTHER" id="PTHR43130">
    <property type="entry name" value="ARAC-FAMILY TRANSCRIPTIONAL REGULATOR"/>
    <property type="match status" value="1"/>
</dbReference>
<reference evidence="5 6" key="1">
    <citation type="submission" date="2017-03" db="EMBL/GenBank/DDBJ databases">
        <authorList>
            <person name="Afonso C.L."/>
            <person name="Miller P.J."/>
            <person name="Scott M.A."/>
            <person name="Spackman E."/>
            <person name="Goraichik I."/>
            <person name="Dimitrov K.M."/>
            <person name="Suarez D.L."/>
            <person name="Swayne D.E."/>
        </authorList>
    </citation>
    <scope>NUCLEOTIDE SEQUENCE [LARGE SCALE GENOMIC DNA]</scope>
    <source>
        <strain evidence="5 6">CECT 7691</strain>
    </source>
</reference>
<dbReference type="SMART" id="SM00342">
    <property type="entry name" value="HTH_ARAC"/>
    <property type="match status" value="1"/>
</dbReference>
<dbReference type="Pfam" id="PF12833">
    <property type="entry name" value="HTH_18"/>
    <property type="match status" value="1"/>
</dbReference>
<dbReference type="InterPro" id="IPR018060">
    <property type="entry name" value="HTH_AraC"/>
</dbReference>
<dbReference type="GO" id="GO:0043565">
    <property type="term" value="F:sequence-specific DNA binding"/>
    <property type="evidence" value="ECO:0007669"/>
    <property type="project" value="InterPro"/>
</dbReference>
<accession>A0A1Y5SN90</accession>
<dbReference type="SUPFAM" id="SSF46689">
    <property type="entry name" value="Homeodomain-like"/>
    <property type="match status" value="2"/>
</dbReference>
<dbReference type="PROSITE" id="PS01124">
    <property type="entry name" value="HTH_ARAC_FAMILY_2"/>
    <property type="match status" value="1"/>
</dbReference>
<feature type="domain" description="HTH araC/xylS-type" evidence="4">
    <location>
        <begin position="222"/>
        <end position="320"/>
    </location>
</feature>